<dbReference type="GO" id="GO:0016618">
    <property type="term" value="F:hydroxypyruvate reductase [NAD(P)H] activity"/>
    <property type="evidence" value="ECO:0007669"/>
    <property type="project" value="TreeGrafter"/>
</dbReference>
<evidence type="ECO:0000313" key="7">
    <source>
        <dbReference type="Proteomes" id="UP000297982"/>
    </source>
</evidence>
<dbReference type="Gene3D" id="3.40.50.720">
    <property type="entry name" value="NAD(P)-binding Rossmann-like Domain"/>
    <property type="match status" value="2"/>
</dbReference>
<evidence type="ECO:0000256" key="1">
    <source>
        <dbReference type="ARBA" id="ARBA00005854"/>
    </source>
</evidence>
<dbReference type="EMBL" id="SRJC01000003">
    <property type="protein sequence ID" value="TGB02193.1"/>
    <property type="molecule type" value="Genomic_DNA"/>
</dbReference>
<protein>
    <submittedName>
        <fullName evidence="6">D-glycerate dehydrogenase</fullName>
    </submittedName>
</protein>
<dbReference type="GO" id="GO:0051287">
    <property type="term" value="F:NAD binding"/>
    <property type="evidence" value="ECO:0007669"/>
    <property type="project" value="InterPro"/>
</dbReference>
<evidence type="ECO:0000256" key="2">
    <source>
        <dbReference type="ARBA" id="ARBA00023002"/>
    </source>
</evidence>
<comment type="caution">
    <text evidence="6">The sequence shown here is derived from an EMBL/GenBank/DDBJ whole genome shotgun (WGS) entry which is preliminary data.</text>
</comment>
<accession>A0A4Z0GZH0</accession>
<dbReference type="InterPro" id="IPR029752">
    <property type="entry name" value="D-isomer_DH_CS1"/>
</dbReference>
<dbReference type="GO" id="GO:0005829">
    <property type="term" value="C:cytosol"/>
    <property type="evidence" value="ECO:0007669"/>
    <property type="project" value="TreeGrafter"/>
</dbReference>
<evidence type="ECO:0000259" key="4">
    <source>
        <dbReference type="Pfam" id="PF00389"/>
    </source>
</evidence>
<comment type="similarity">
    <text evidence="1 3">Belongs to the D-isomer specific 2-hydroxyacid dehydrogenase family.</text>
</comment>
<dbReference type="InterPro" id="IPR036291">
    <property type="entry name" value="NAD(P)-bd_dom_sf"/>
</dbReference>
<dbReference type="SUPFAM" id="SSF51735">
    <property type="entry name" value="NAD(P)-binding Rossmann-fold domains"/>
    <property type="match status" value="1"/>
</dbReference>
<dbReference type="GO" id="GO:0030267">
    <property type="term" value="F:glyoxylate reductase (NADPH) activity"/>
    <property type="evidence" value="ECO:0007669"/>
    <property type="project" value="TreeGrafter"/>
</dbReference>
<name>A0A4Z0GZH0_9BACI</name>
<organism evidence="6 7">
    <name type="scientific">Halobacillus salinus</name>
    <dbReference type="NCBI Taxonomy" id="192814"/>
    <lineage>
        <taxon>Bacteria</taxon>
        <taxon>Bacillati</taxon>
        <taxon>Bacillota</taxon>
        <taxon>Bacilli</taxon>
        <taxon>Bacillales</taxon>
        <taxon>Bacillaceae</taxon>
        <taxon>Halobacillus</taxon>
    </lineage>
</organism>
<reference evidence="6 7" key="1">
    <citation type="journal article" date="2003" name="Int. J. Syst. Evol. Microbiol.">
        <title>Halobacillus salinus sp. nov., isolated from a salt lake on the coast of the East Sea in Korea.</title>
        <authorList>
            <person name="Yoon J.H."/>
            <person name="Kang K.H."/>
            <person name="Park Y.H."/>
        </authorList>
    </citation>
    <scope>NUCLEOTIDE SEQUENCE [LARGE SCALE GENOMIC DNA]</scope>
    <source>
        <strain evidence="6 7">HSL-3</strain>
    </source>
</reference>
<dbReference type="STRING" id="192814.GCA_900166575_03534"/>
<dbReference type="PROSITE" id="PS00065">
    <property type="entry name" value="D_2_HYDROXYACID_DH_1"/>
    <property type="match status" value="1"/>
</dbReference>
<dbReference type="SUPFAM" id="SSF52283">
    <property type="entry name" value="Formate/glycerate dehydrogenase catalytic domain-like"/>
    <property type="match status" value="1"/>
</dbReference>
<keyword evidence="7" id="KW-1185">Reference proteome</keyword>
<dbReference type="Pfam" id="PF02826">
    <property type="entry name" value="2-Hacid_dh_C"/>
    <property type="match status" value="1"/>
</dbReference>
<evidence type="ECO:0000256" key="3">
    <source>
        <dbReference type="RuleBase" id="RU003719"/>
    </source>
</evidence>
<evidence type="ECO:0000313" key="6">
    <source>
        <dbReference type="EMBL" id="TGB02193.1"/>
    </source>
</evidence>
<gene>
    <name evidence="6" type="ORF">E4663_12670</name>
</gene>
<dbReference type="CDD" id="cd05301">
    <property type="entry name" value="GDH"/>
    <property type="match status" value="1"/>
</dbReference>
<dbReference type="InterPro" id="IPR050223">
    <property type="entry name" value="D-isomer_2-hydroxyacid_DH"/>
</dbReference>
<dbReference type="Pfam" id="PF00389">
    <property type="entry name" value="2-Hacid_dh"/>
    <property type="match status" value="1"/>
</dbReference>
<keyword evidence="2 3" id="KW-0560">Oxidoreductase</keyword>
<feature type="domain" description="D-isomer specific 2-hydroxyacid dehydrogenase catalytic" evidence="4">
    <location>
        <begin position="6"/>
        <end position="321"/>
    </location>
</feature>
<dbReference type="FunFam" id="3.40.50.720:FF:000462">
    <property type="entry name" value="Glyoxylate reductase (NADP+)"/>
    <property type="match status" value="1"/>
</dbReference>
<dbReference type="Proteomes" id="UP000297982">
    <property type="component" value="Unassembled WGS sequence"/>
</dbReference>
<dbReference type="InterPro" id="IPR006139">
    <property type="entry name" value="D-isomer_2_OHA_DH_cat_dom"/>
</dbReference>
<proteinExistence type="inferred from homology"/>
<feature type="domain" description="D-isomer specific 2-hydroxyacid dehydrogenase NAD-binding" evidence="5">
    <location>
        <begin position="111"/>
        <end position="289"/>
    </location>
</feature>
<dbReference type="PANTHER" id="PTHR10996">
    <property type="entry name" value="2-HYDROXYACID DEHYDROGENASE-RELATED"/>
    <property type="match status" value="1"/>
</dbReference>
<dbReference type="AlphaFoldDB" id="A0A4Z0GZH0"/>
<dbReference type="PANTHER" id="PTHR10996:SF283">
    <property type="entry name" value="GLYOXYLATE_HYDROXYPYRUVATE REDUCTASE B"/>
    <property type="match status" value="1"/>
</dbReference>
<dbReference type="RefSeq" id="WP_135327895.1">
    <property type="nucleotide sequence ID" value="NZ_SRJC01000003.1"/>
</dbReference>
<evidence type="ECO:0000259" key="5">
    <source>
        <dbReference type="Pfam" id="PF02826"/>
    </source>
</evidence>
<sequence length="323" mass="36503">MSKPSVYITRKLPEDLVESYREVLDIEMWDREEEPVERSHLLKKSRTADALLTMLSDKVDNELLDGADRLKMVANLAVGYDNIDVEAATDHGVQVTNTPDVLTDTTADLVFGLLMATARRLMEAEQFVKEGNWTNWSPLLLAGTDIHHKKIGIVGMGRIGQSIAKRAKGFDMDVLYHNRSRHREAEEQLGAVYTEFEDLLESADYVVCMAPLTEETNGMFRVEQFKKMKKEAIFINGSRGQLVDEKDLYDALVEGEIAGAGLDVFEEEPISADHLLLQLEQVVALPHIGSATKETRYKMMELCLENIKHYFEEGRVQTPVNDI</sequence>
<dbReference type="InterPro" id="IPR006140">
    <property type="entry name" value="D-isomer_DH_NAD-bd"/>
</dbReference>